<keyword evidence="1" id="KW-0540">Nuclease</keyword>
<dbReference type="GO" id="GO:0000175">
    <property type="term" value="F:3'-5'-RNA exonuclease activity"/>
    <property type="evidence" value="ECO:0007669"/>
    <property type="project" value="InterPro"/>
</dbReference>
<dbReference type="InterPro" id="IPR047201">
    <property type="entry name" value="ERI-1_3'hExo-like"/>
</dbReference>
<dbReference type="FunFam" id="3.30.420.10:FF:000034">
    <property type="entry name" value="3'-5' exoribonuclease 1"/>
    <property type="match status" value="1"/>
</dbReference>
<evidence type="ECO:0000313" key="5">
    <source>
        <dbReference type="EMBL" id="CAH0099412.1"/>
    </source>
</evidence>
<dbReference type="Proteomes" id="UP000789390">
    <property type="component" value="Unassembled WGS sequence"/>
</dbReference>
<dbReference type="CDD" id="cd06133">
    <property type="entry name" value="ERI-1_3'hExo_like"/>
    <property type="match status" value="1"/>
</dbReference>
<dbReference type="InterPro" id="IPR051274">
    <property type="entry name" value="3-5_Exoribonuclease"/>
</dbReference>
<evidence type="ECO:0000256" key="1">
    <source>
        <dbReference type="ARBA" id="ARBA00022722"/>
    </source>
</evidence>
<dbReference type="Pfam" id="PF00929">
    <property type="entry name" value="RNase_T"/>
    <property type="match status" value="1"/>
</dbReference>
<proteinExistence type="predicted"/>
<comment type="caution">
    <text evidence="5">The sequence shown here is derived from an EMBL/GenBank/DDBJ whole genome shotgun (WGS) entry which is preliminary data.</text>
</comment>
<sequence>MSEQLLKICVFPKLITETWKATMQSISSSLEIQPKDFKEDGELTDYSTEMEDGEVTDSSNDPKENDIAEYNHVSKIPKRKVITHFIDGKKTKSLFDFYVIIDFEGTCGVLKNPRHRPIKGGIQEIIEFPAVLLNCHNGLIVDEFQSFCQPVLNPSLTPFCKKLTGITQDDVDKAPLFKDVFALFEEWLQKHQLIGSTYSFAVVTDGPNDIDHFLKNQCKISKIDFPTYCKKWINIKKTFARFYKNGNTQCLSLKNMIRDIGCDFQGRNHSGIYDARNIAVIVQRLLKDGARVLINENLAFARKNKTKFRSVAKSASTQAKPVEIKNSKNMSSAKMITSKTNASKKAIPAPQNLTTGVHDKISVKKRRHRNAKRQMKKTQVVPAKNFKTADNPKNTELIAKKLKLAERKPCVVSPFTGKYMKAETRGKNH</sequence>
<gene>
    <name evidence="5" type="ORF">DGAL_LOCUS1546</name>
</gene>
<accession>A0A8J2R9E4</accession>
<dbReference type="Gene3D" id="3.30.420.10">
    <property type="entry name" value="Ribonuclease H-like superfamily/Ribonuclease H"/>
    <property type="match status" value="1"/>
</dbReference>
<feature type="domain" description="Exonuclease" evidence="4">
    <location>
        <begin position="97"/>
        <end position="291"/>
    </location>
</feature>
<dbReference type="AlphaFoldDB" id="A0A8J2R9E4"/>
<reference evidence="5" key="1">
    <citation type="submission" date="2021-11" db="EMBL/GenBank/DDBJ databases">
        <authorList>
            <person name="Schell T."/>
        </authorList>
    </citation>
    <scope>NUCLEOTIDE SEQUENCE</scope>
    <source>
        <strain evidence="5">M5</strain>
    </source>
</reference>
<evidence type="ECO:0000256" key="2">
    <source>
        <dbReference type="ARBA" id="ARBA00022801"/>
    </source>
</evidence>
<dbReference type="InterPro" id="IPR036397">
    <property type="entry name" value="RNaseH_sf"/>
</dbReference>
<protein>
    <recommendedName>
        <fullName evidence="4">Exonuclease domain-containing protein</fullName>
    </recommendedName>
</protein>
<dbReference type="SUPFAM" id="SSF53098">
    <property type="entry name" value="Ribonuclease H-like"/>
    <property type="match status" value="1"/>
</dbReference>
<dbReference type="GO" id="GO:0005737">
    <property type="term" value="C:cytoplasm"/>
    <property type="evidence" value="ECO:0007669"/>
    <property type="project" value="TreeGrafter"/>
</dbReference>
<dbReference type="SMART" id="SM00479">
    <property type="entry name" value="EXOIII"/>
    <property type="match status" value="1"/>
</dbReference>
<keyword evidence="2" id="KW-0378">Hydrolase</keyword>
<evidence type="ECO:0000259" key="4">
    <source>
        <dbReference type="SMART" id="SM00479"/>
    </source>
</evidence>
<organism evidence="5 6">
    <name type="scientific">Daphnia galeata</name>
    <dbReference type="NCBI Taxonomy" id="27404"/>
    <lineage>
        <taxon>Eukaryota</taxon>
        <taxon>Metazoa</taxon>
        <taxon>Ecdysozoa</taxon>
        <taxon>Arthropoda</taxon>
        <taxon>Crustacea</taxon>
        <taxon>Branchiopoda</taxon>
        <taxon>Diplostraca</taxon>
        <taxon>Cladocera</taxon>
        <taxon>Anomopoda</taxon>
        <taxon>Daphniidae</taxon>
        <taxon>Daphnia</taxon>
    </lineage>
</organism>
<dbReference type="PANTHER" id="PTHR23044:SF61">
    <property type="entry name" value="3'-5' EXORIBONUCLEASE 1-RELATED"/>
    <property type="match status" value="1"/>
</dbReference>
<evidence type="ECO:0000256" key="3">
    <source>
        <dbReference type="ARBA" id="ARBA00022839"/>
    </source>
</evidence>
<dbReference type="InterPro" id="IPR013520">
    <property type="entry name" value="Ribonucl_H"/>
</dbReference>
<dbReference type="PANTHER" id="PTHR23044">
    <property type="entry name" value="3'-5' EXONUCLEASE ERI1-RELATED"/>
    <property type="match status" value="1"/>
</dbReference>
<dbReference type="GO" id="GO:0003676">
    <property type="term" value="F:nucleic acid binding"/>
    <property type="evidence" value="ECO:0007669"/>
    <property type="project" value="InterPro"/>
</dbReference>
<dbReference type="EMBL" id="CAKKLH010000018">
    <property type="protein sequence ID" value="CAH0099412.1"/>
    <property type="molecule type" value="Genomic_DNA"/>
</dbReference>
<keyword evidence="3" id="KW-0269">Exonuclease</keyword>
<name>A0A8J2R9E4_9CRUS</name>
<dbReference type="InterPro" id="IPR012337">
    <property type="entry name" value="RNaseH-like_sf"/>
</dbReference>
<keyword evidence="6" id="KW-1185">Reference proteome</keyword>
<dbReference type="OrthoDB" id="448399at2759"/>
<evidence type="ECO:0000313" key="6">
    <source>
        <dbReference type="Proteomes" id="UP000789390"/>
    </source>
</evidence>